<gene>
    <name evidence="4" type="ordered locus">ASA_0939</name>
</gene>
<dbReference type="Pfam" id="PF02567">
    <property type="entry name" value="PhzC-PhzF"/>
    <property type="match status" value="1"/>
</dbReference>
<dbReference type="GO" id="GO:0005737">
    <property type="term" value="C:cytoplasm"/>
    <property type="evidence" value="ECO:0007669"/>
    <property type="project" value="TreeGrafter"/>
</dbReference>
<dbReference type="AlphaFoldDB" id="A4SJJ9"/>
<dbReference type="NCBIfam" id="TIGR00654">
    <property type="entry name" value="PhzF_family"/>
    <property type="match status" value="1"/>
</dbReference>
<proteinExistence type="inferred from homology"/>
<comment type="similarity">
    <text evidence="1">Belongs to the PhzF family.</text>
</comment>
<sequence length="295" mass="32354">MSLLGLRPVSWYKRRRMSPVVTSQEKRMPTIRLFHVNAFSQQPFGGNPAVVVLGPAQSDAQLQAMAAEFNLSETAFLTPAGAACYQLRWFTPQVEVDLCGHGTLAAAHVLWQTGEVAPQEVIRFETRSGVLLARREGEWIQLDFPRIPLTPLVLDPAYGAALGCTPRQTLAAGAKFLLELESEEEVRGLVPDFHALRALPGRGLMVTAPSSRAGDDFVSRYFAPWVGVDEDPVTGSNHCALVPFWAARLGKTRLKARQISARGGELVLELQGDRVLMSGQALTLWQGEWLLPSTL</sequence>
<evidence type="ECO:0000256" key="3">
    <source>
        <dbReference type="PIRSR" id="PIRSR016184-1"/>
    </source>
</evidence>
<dbReference type="HOGENOM" id="CLU_048756_2_1_6"/>
<keyword evidence="2" id="KW-0413">Isomerase</keyword>
<dbReference type="PANTHER" id="PTHR13774:SF17">
    <property type="entry name" value="PHENAZINE BIOSYNTHESIS-LIKE DOMAIN-CONTAINING PROTEIN"/>
    <property type="match status" value="1"/>
</dbReference>
<accession>A4SJJ9</accession>
<name>A4SJJ9_AERS4</name>
<feature type="active site" evidence="3">
    <location>
        <position position="73"/>
    </location>
</feature>
<protein>
    <submittedName>
        <fullName evidence="4">Phenazine biosynthesis PhzC/PhzF protein</fullName>
    </submittedName>
</protein>
<dbReference type="PIRSF" id="PIRSF016184">
    <property type="entry name" value="PhzC_PhzF"/>
    <property type="match status" value="1"/>
</dbReference>
<dbReference type="GO" id="GO:0016853">
    <property type="term" value="F:isomerase activity"/>
    <property type="evidence" value="ECO:0007669"/>
    <property type="project" value="UniProtKB-KW"/>
</dbReference>
<dbReference type="SUPFAM" id="SSF54506">
    <property type="entry name" value="Diaminopimelate epimerase-like"/>
    <property type="match status" value="1"/>
</dbReference>
<evidence type="ECO:0000256" key="2">
    <source>
        <dbReference type="ARBA" id="ARBA00023235"/>
    </source>
</evidence>
<dbReference type="Gene3D" id="3.10.310.10">
    <property type="entry name" value="Diaminopimelate Epimerase, Chain A, domain 1"/>
    <property type="match status" value="2"/>
</dbReference>
<dbReference type="Proteomes" id="UP000000225">
    <property type="component" value="Chromosome"/>
</dbReference>
<evidence type="ECO:0000313" key="5">
    <source>
        <dbReference type="Proteomes" id="UP000000225"/>
    </source>
</evidence>
<reference evidence="5" key="1">
    <citation type="journal article" date="2008" name="BMC Genomics">
        <title>The genome of Aeromonas salmonicida subsp. salmonicida A449: insights into the evolution of a fish pathogen.</title>
        <authorList>
            <person name="Reith M.E."/>
            <person name="Singh R.K."/>
            <person name="Curtis B."/>
            <person name="Boyd J.M."/>
            <person name="Bouevitch A."/>
            <person name="Kimball J."/>
            <person name="Munholland J."/>
            <person name="Murphy C."/>
            <person name="Sarty D."/>
            <person name="Williams J."/>
            <person name="Nash J.H."/>
            <person name="Johnson S.C."/>
            <person name="Brown L.L."/>
        </authorList>
    </citation>
    <scope>NUCLEOTIDE SEQUENCE [LARGE SCALE GENOMIC DNA]</scope>
    <source>
        <strain evidence="5">A449</strain>
    </source>
</reference>
<dbReference type="PANTHER" id="PTHR13774">
    <property type="entry name" value="PHENAZINE BIOSYNTHESIS PROTEIN"/>
    <property type="match status" value="1"/>
</dbReference>
<dbReference type="EMBL" id="CP000644">
    <property type="protein sequence ID" value="ABO89071.1"/>
    <property type="molecule type" value="Genomic_DNA"/>
</dbReference>
<organism evidence="4 5">
    <name type="scientific">Aeromonas salmonicida (strain A449)</name>
    <dbReference type="NCBI Taxonomy" id="382245"/>
    <lineage>
        <taxon>Bacteria</taxon>
        <taxon>Pseudomonadati</taxon>
        <taxon>Pseudomonadota</taxon>
        <taxon>Gammaproteobacteria</taxon>
        <taxon>Aeromonadales</taxon>
        <taxon>Aeromonadaceae</taxon>
        <taxon>Aeromonas</taxon>
    </lineage>
</organism>
<evidence type="ECO:0000256" key="1">
    <source>
        <dbReference type="ARBA" id="ARBA00008270"/>
    </source>
</evidence>
<dbReference type="eggNOG" id="COG0384">
    <property type="taxonomic scope" value="Bacteria"/>
</dbReference>
<dbReference type="InterPro" id="IPR003719">
    <property type="entry name" value="Phenazine_PhzF-like"/>
</dbReference>
<dbReference type="STRING" id="29491.GCA_000820065_02417"/>
<evidence type="ECO:0000313" key="4">
    <source>
        <dbReference type="EMBL" id="ABO89071.1"/>
    </source>
</evidence>
<dbReference type="KEGG" id="asa:ASA_0939"/>